<evidence type="ECO:0000256" key="1">
    <source>
        <dbReference type="ARBA" id="ARBA00010515"/>
    </source>
</evidence>
<accession>A0A4S4N4W0</accession>
<proteinExistence type="inferred from homology"/>
<dbReference type="EMBL" id="SGPM01000001">
    <property type="protein sequence ID" value="THH34092.1"/>
    <property type="molecule type" value="Genomic_DNA"/>
</dbReference>
<dbReference type="InterPro" id="IPR029058">
    <property type="entry name" value="AB_hydrolase_fold"/>
</dbReference>
<dbReference type="OrthoDB" id="408631at2759"/>
<organism evidence="4 5">
    <name type="scientific">Antrodiella citrinella</name>
    <dbReference type="NCBI Taxonomy" id="2447956"/>
    <lineage>
        <taxon>Eukaryota</taxon>
        <taxon>Fungi</taxon>
        <taxon>Dikarya</taxon>
        <taxon>Basidiomycota</taxon>
        <taxon>Agaricomycotina</taxon>
        <taxon>Agaricomycetes</taxon>
        <taxon>Polyporales</taxon>
        <taxon>Steccherinaceae</taxon>
        <taxon>Antrodiella</taxon>
    </lineage>
</organism>
<dbReference type="PANTHER" id="PTHR48081">
    <property type="entry name" value="AB HYDROLASE SUPERFAMILY PROTEIN C4A8.06C"/>
    <property type="match status" value="1"/>
</dbReference>
<comment type="caution">
    <text evidence="4">The sequence shown here is derived from an EMBL/GenBank/DDBJ whole genome shotgun (WGS) entry which is preliminary data.</text>
</comment>
<reference evidence="4 5" key="1">
    <citation type="submission" date="2019-02" db="EMBL/GenBank/DDBJ databases">
        <title>Genome sequencing of the rare red list fungi Antrodiella citrinella (Flaviporus citrinellus).</title>
        <authorList>
            <person name="Buettner E."/>
            <person name="Kellner H."/>
        </authorList>
    </citation>
    <scope>NUCLEOTIDE SEQUENCE [LARGE SCALE GENOMIC DNA]</scope>
    <source>
        <strain evidence="4 5">DSM 108506</strain>
    </source>
</reference>
<dbReference type="AlphaFoldDB" id="A0A4S4N4W0"/>
<dbReference type="Pfam" id="PF07859">
    <property type="entry name" value="Abhydrolase_3"/>
    <property type="match status" value="1"/>
</dbReference>
<gene>
    <name evidence="4" type="ORF">EUX98_g128</name>
</gene>
<feature type="domain" description="Alpha/beta hydrolase fold-3" evidence="3">
    <location>
        <begin position="96"/>
        <end position="309"/>
    </location>
</feature>
<dbReference type="GO" id="GO:0016787">
    <property type="term" value="F:hydrolase activity"/>
    <property type="evidence" value="ECO:0007669"/>
    <property type="project" value="UniProtKB-KW"/>
</dbReference>
<dbReference type="SUPFAM" id="SSF53474">
    <property type="entry name" value="alpha/beta-Hydrolases"/>
    <property type="match status" value="1"/>
</dbReference>
<evidence type="ECO:0000313" key="4">
    <source>
        <dbReference type="EMBL" id="THH34092.1"/>
    </source>
</evidence>
<comment type="similarity">
    <text evidence="1">Belongs to the 'GDXG' lipolytic enzyme family.</text>
</comment>
<dbReference type="InterPro" id="IPR050300">
    <property type="entry name" value="GDXG_lipolytic_enzyme"/>
</dbReference>
<dbReference type="Proteomes" id="UP000308730">
    <property type="component" value="Unassembled WGS sequence"/>
</dbReference>
<evidence type="ECO:0000313" key="5">
    <source>
        <dbReference type="Proteomes" id="UP000308730"/>
    </source>
</evidence>
<sequence>MVDTTADTRKVLQPIHPDFVSKLLPEYVAHHNATTAFVPPIYSVPWNPAVRNGPAVFGGSEPLKVGDIKDIPLSHCDMRVFTPEGSPPPDGWPVFIFFHGGGWCLGNISTENSFSTHMCKNANSVVVSVDYRLGPEQPYPAAVDDAWESLQWVFKHGPSEIGVNPGKIAVGGSSSGGNLAAVLTHKASQAEPPIPLILQLLVVPVTDNTAGADGVPYSSWRENALTPALDPGRMLWFRDNYLPNVADRSKWDNSPILAPDEWFAKAPKAWIGVAERDLLRDEGIAYGEKLRAAGVEVEIKVYKDAPHPIMAQDDLSLRVRARVIIHEIFHILIMPHSVLKVGKQLVADAGAALAKAFQA</sequence>
<dbReference type="Gene3D" id="3.40.50.1820">
    <property type="entry name" value="alpha/beta hydrolase"/>
    <property type="match status" value="1"/>
</dbReference>
<evidence type="ECO:0000256" key="2">
    <source>
        <dbReference type="ARBA" id="ARBA00022801"/>
    </source>
</evidence>
<dbReference type="PANTHER" id="PTHR48081:SF8">
    <property type="entry name" value="ALPHA_BETA HYDROLASE FOLD-3 DOMAIN-CONTAINING PROTEIN-RELATED"/>
    <property type="match status" value="1"/>
</dbReference>
<dbReference type="PROSITE" id="PS01173">
    <property type="entry name" value="LIPASE_GDXG_HIS"/>
    <property type="match status" value="1"/>
</dbReference>
<dbReference type="InterPro" id="IPR013094">
    <property type="entry name" value="AB_hydrolase_3"/>
</dbReference>
<keyword evidence="2" id="KW-0378">Hydrolase</keyword>
<keyword evidence="5" id="KW-1185">Reference proteome</keyword>
<evidence type="ECO:0000259" key="3">
    <source>
        <dbReference type="Pfam" id="PF07859"/>
    </source>
</evidence>
<dbReference type="InterPro" id="IPR002168">
    <property type="entry name" value="Lipase_GDXG_HIS_AS"/>
</dbReference>
<protein>
    <recommendedName>
        <fullName evidence="3">Alpha/beta hydrolase fold-3 domain-containing protein</fullName>
    </recommendedName>
</protein>
<name>A0A4S4N4W0_9APHY</name>